<dbReference type="PANTHER" id="PTHR42085">
    <property type="entry name" value="F-BOX DOMAIN-CONTAINING PROTEIN"/>
    <property type="match status" value="1"/>
</dbReference>
<gene>
    <name evidence="2" type="ORF">C8A00DRAFT_32647</name>
</gene>
<dbReference type="PANTHER" id="PTHR42085:SF4">
    <property type="entry name" value="F-BOX DOMAIN-CONTAINING PROTEIN"/>
    <property type="match status" value="1"/>
</dbReference>
<evidence type="ECO:0000313" key="2">
    <source>
        <dbReference type="EMBL" id="KAK4154610.1"/>
    </source>
</evidence>
<organism evidence="2 3">
    <name type="scientific">Chaetomidium leptoderma</name>
    <dbReference type="NCBI Taxonomy" id="669021"/>
    <lineage>
        <taxon>Eukaryota</taxon>
        <taxon>Fungi</taxon>
        <taxon>Dikarya</taxon>
        <taxon>Ascomycota</taxon>
        <taxon>Pezizomycotina</taxon>
        <taxon>Sordariomycetes</taxon>
        <taxon>Sordariomycetidae</taxon>
        <taxon>Sordariales</taxon>
        <taxon>Chaetomiaceae</taxon>
        <taxon>Chaetomidium</taxon>
    </lineage>
</organism>
<protein>
    <recommendedName>
        <fullName evidence="4">F-box domain-containing protein</fullName>
    </recommendedName>
</protein>
<sequence>MPRERPTLLNLPLELRLEIYTHLLVLPPPPPRETQQTIYRCSYAHSPTQNNTTTKRSQNKPTLHPQILAVNTQTHQEATPILYSHNTFAAHPIHLTTRPTLYHPYCSPCKPVTTPNLRKNPNQIKKWHLRLRLDVPPPTPTTTPSSSSSSNPPPPPWNKTTITTAFSNADSLTLDLWSGTFTGGVGVDVLRQFEGVRGVRRVRVVGM</sequence>
<comment type="caution">
    <text evidence="2">The sequence shown here is derived from an EMBL/GenBank/DDBJ whole genome shotgun (WGS) entry which is preliminary data.</text>
</comment>
<dbReference type="EMBL" id="MU856908">
    <property type="protein sequence ID" value="KAK4154610.1"/>
    <property type="molecule type" value="Genomic_DNA"/>
</dbReference>
<feature type="non-terminal residue" evidence="2">
    <location>
        <position position="207"/>
    </location>
</feature>
<feature type="region of interest" description="Disordered" evidence="1">
    <location>
        <begin position="131"/>
        <end position="159"/>
    </location>
</feature>
<keyword evidence="3" id="KW-1185">Reference proteome</keyword>
<reference evidence="2" key="2">
    <citation type="submission" date="2023-05" db="EMBL/GenBank/DDBJ databases">
        <authorList>
            <consortium name="Lawrence Berkeley National Laboratory"/>
            <person name="Steindorff A."/>
            <person name="Hensen N."/>
            <person name="Bonometti L."/>
            <person name="Westerberg I."/>
            <person name="Brannstrom I.O."/>
            <person name="Guillou S."/>
            <person name="Cros-Aarteil S."/>
            <person name="Calhoun S."/>
            <person name="Haridas S."/>
            <person name="Kuo A."/>
            <person name="Mondo S."/>
            <person name="Pangilinan J."/>
            <person name="Riley R."/>
            <person name="Labutti K."/>
            <person name="Andreopoulos B."/>
            <person name="Lipzen A."/>
            <person name="Chen C."/>
            <person name="Yanf M."/>
            <person name="Daum C."/>
            <person name="Ng V."/>
            <person name="Clum A."/>
            <person name="Ohm R."/>
            <person name="Martin F."/>
            <person name="Silar P."/>
            <person name="Natvig D."/>
            <person name="Lalanne C."/>
            <person name="Gautier V."/>
            <person name="Ament-Velasquez S.L."/>
            <person name="Kruys A."/>
            <person name="Hutchinson M.I."/>
            <person name="Powell A.J."/>
            <person name="Barry K."/>
            <person name="Miller A.N."/>
            <person name="Grigoriev I.V."/>
            <person name="Debuchy R."/>
            <person name="Gladieux P."/>
            <person name="Thoren M.H."/>
            <person name="Johannesson H."/>
        </authorList>
    </citation>
    <scope>NUCLEOTIDE SEQUENCE</scope>
    <source>
        <strain evidence="2">CBS 538.74</strain>
    </source>
</reference>
<evidence type="ECO:0000313" key="3">
    <source>
        <dbReference type="Proteomes" id="UP001302745"/>
    </source>
</evidence>
<evidence type="ECO:0000256" key="1">
    <source>
        <dbReference type="SAM" id="MobiDB-lite"/>
    </source>
</evidence>
<dbReference type="Proteomes" id="UP001302745">
    <property type="component" value="Unassembled WGS sequence"/>
</dbReference>
<name>A0AAN6ZWJ7_9PEZI</name>
<dbReference type="InterPro" id="IPR038883">
    <property type="entry name" value="AN11006-like"/>
</dbReference>
<proteinExistence type="predicted"/>
<dbReference type="AlphaFoldDB" id="A0AAN6ZWJ7"/>
<reference evidence="2" key="1">
    <citation type="journal article" date="2023" name="Mol. Phylogenet. Evol.">
        <title>Genome-scale phylogeny and comparative genomics of the fungal order Sordariales.</title>
        <authorList>
            <person name="Hensen N."/>
            <person name="Bonometti L."/>
            <person name="Westerberg I."/>
            <person name="Brannstrom I.O."/>
            <person name="Guillou S."/>
            <person name="Cros-Aarteil S."/>
            <person name="Calhoun S."/>
            <person name="Haridas S."/>
            <person name="Kuo A."/>
            <person name="Mondo S."/>
            <person name="Pangilinan J."/>
            <person name="Riley R."/>
            <person name="LaButti K."/>
            <person name="Andreopoulos B."/>
            <person name="Lipzen A."/>
            <person name="Chen C."/>
            <person name="Yan M."/>
            <person name="Daum C."/>
            <person name="Ng V."/>
            <person name="Clum A."/>
            <person name="Steindorff A."/>
            <person name="Ohm R.A."/>
            <person name="Martin F."/>
            <person name="Silar P."/>
            <person name="Natvig D.O."/>
            <person name="Lalanne C."/>
            <person name="Gautier V."/>
            <person name="Ament-Velasquez S.L."/>
            <person name="Kruys A."/>
            <person name="Hutchinson M.I."/>
            <person name="Powell A.J."/>
            <person name="Barry K."/>
            <person name="Miller A.N."/>
            <person name="Grigoriev I.V."/>
            <person name="Debuchy R."/>
            <person name="Gladieux P."/>
            <person name="Hiltunen Thoren M."/>
            <person name="Johannesson H."/>
        </authorList>
    </citation>
    <scope>NUCLEOTIDE SEQUENCE</scope>
    <source>
        <strain evidence="2">CBS 538.74</strain>
    </source>
</reference>
<accession>A0AAN6ZWJ7</accession>
<evidence type="ECO:0008006" key="4">
    <source>
        <dbReference type="Google" id="ProtNLM"/>
    </source>
</evidence>